<sequence length="163" mass="18577">DNVHGAGTRLQRTLTFSISCSKRVLGGGRRISAWQKALPGCSQPAVDRTDHARLLRTPRGSRISTSWQVLREDLPFGPSPLSRPRTISIYHILISIDVFHSFHTVLLILDLNNRFVPKETILFLKYLVNRCMSFAWSNSAHDPFLYIQNLNIHVKNSIHFGQM</sequence>
<name>A0A4X1ST84_PIG</name>
<organism evidence="1 2">
    <name type="scientific">Sus scrofa</name>
    <name type="common">Pig</name>
    <dbReference type="NCBI Taxonomy" id="9823"/>
    <lineage>
        <taxon>Eukaryota</taxon>
        <taxon>Metazoa</taxon>
        <taxon>Chordata</taxon>
        <taxon>Craniata</taxon>
        <taxon>Vertebrata</taxon>
        <taxon>Euteleostomi</taxon>
        <taxon>Mammalia</taxon>
        <taxon>Eutheria</taxon>
        <taxon>Laurasiatheria</taxon>
        <taxon>Artiodactyla</taxon>
        <taxon>Suina</taxon>
        <taxon>Suidae</taxon>
        <taxon>Sus</taxon>
    </lineage>
</organism>
<dbReference type="Proteomes" id="UP000314985">
    <property type="component" value="Chromosome 15"/>
</dbReference>
<evidence type="ECO:0000313" key="2">
    <source>
        <dbReference type="Proteomes" id="UP000314985"/>
    </source>
</evidence>
<accession>A0A4X1ST84</accession>
<proteinExistence type="predicted"/>
<reference evidence="1" key="2">
    <citation type="submission" date="2025-08" db="UniProtKB">
        <authorList>
            <consortium name="Ensembl"/>
        </authorList>
    </citation>
    <scope>IDENTIFICATION</scope>
</reference>
<dbReference type="AlphaFoldDB" id="A0A4X1ST84"/>
<evidence type="ECO:0000313" key="1">
    <source>
        <dbReference type="Ensembl" id="ENSSSCP00070005620.1"/>
    </source>
</evidence>
<dbReference type="Ensembl" id="ENSSSCT00070006887.1">
    <property type="protein sequence ID" value="ENSSSCP00070005620.1"/>
    <property type="gene ID" value="ENSSSCG00070003689.1"/>
</dbReference>
<protein>
    <submittedName>
        <fullName evidence="1">Uncharacterized protein</fullName>
    </submittedName>
</protein>
<reference evidence="1 2" key="1">
    <citation type="submission" date="2017-08" db="EMBL/GenBank/DDBJ databases">
        <title>USMARCv1.0.</title>
        <authorList>
            <person name="Hannum G.I."/>
            <person name="Koren S."/>
            <person name="Schroeder S.G."/>
            <person name="Chin S.C."/>
            <person name="Nonneman D.J."/>
            <person name="Becker S.A."/>
            <person name="Rosen B.D."/>
            <person name="Bickhart D.M."/>
            <person name="Putnam N.H."/>
            <person name="Green R.E."/>
            <person name="Tuggle C.K."/>
            <person name="Liu H."/>
            <person name="Rohrer G.A."/>
            <person name="Warr A."/>
            <person name="Hall R."/>
            <person name="Kim K."/>
            <person name="Hume D.A."/>
            <person name="Talbot R."/>
            <person name="Chow W."/>
            <person name="Howe K."/>
            <person name="Schwartz A.S."/>
            <person name="Watson M."/>
            <person name="Archibald A.L."/>
            <person name="Phillippy A.M."/>
            <person name="Smith T.P.L."/>
        </authorList>
    </citation>
    <scope>NUCLEOTIDE SEQUENCE [LARGE SCALE GENOMIC DNA]</scope>
</reference>